<dbReference type="Pfam" id="PF12869">
    <property type="entry name" value="tRNA_anti-like"/>
    <property type="match status" value="1"/>
</dbReference>
<gene>
    <name evidence="1" type="ORF">DCC81_09590</name>
</gene>
<keyword evidence="2" id="KW-1185">Reference proteome</keyword>
<evidence type="ECO:0000313" key="1">
    <source>
        <dbReference type="EMBL" id="PUZ29669.1"/>
    </source>
</evidence>
<proteinExistence type="predicted"/>
<dbReference type="RefSeq" id="WP_108686306.1">
    <property type="nucleotide sequence ID" value="NZ_QCYK01000001.1"/>
</dbReference>
<name>A0A2T7BPU6_9BACT</name>
<organism evidence="1 2">
    <name type="scientific">Chitinophaga parva</name>
    <dbReference type="NCBI Taxonomy" id="2169414"/>
    <lineage>
        <taxon>Bacteria</taxon>
        <taxon>Pseudomonadati</taxon>
        <taxon>Bacteroidota</taxon>
        <taxon>Chitinophagia</taxon>
        <taxon>Chitinophagales</taxon>
        <taxon>Chitinophagaceae</taxon>
        <taxon>Chitinophaga</taxon>
    </lineage>
</organism>
<evidence type="ECO:0000313" key="2">
    <source>
        <dbReference type="Proteomes" id="UP000244450"/>
    </source>
</evidence>
<comment type="caution">
    <text evidence="1">The sequence shown here is derived from an EMBL/GenBank/DDBJ whole genome shotgun (WGS) entry which is preliminary data.</text>
</comment>
<dbReference type="EMBL" id="QCYK01000001">
    <property type="protein sequence ID" value="PUZ29669.1"/>
    <property type="molecule type" value="Genomic_DNA"/>
</dbReference>
<accession>A0A2T7BPU6</accession>
<reference evidence="1 2" key="1">
    <citation type="submission" date="2018-04" db="EMBL/GenBank/DDBJ databases">
        <title>Chitinophaga fuyangensis sp. nov., isolated from soil in a chemical factory.</title>
        <authorList>
            <person name="Chen K."/>
        </authorList>
    </citation>
    <scope>NUCLEOTIDE SEQUENCE [LARGE SCALE GENOMIC DNA]</scope>
    <source>
        <strain evidence="1 2">LY-1</strain>
    </source>
</reference>
<dbReference type="Proteomes" id="UP000244450">
    <property type="component" value="Unassembled WGS sequence"/>
</dbReference>
<dbReference type="AlphaFoldDB" id="A0A2T7BPU6"/>
<protein>
    <submittedName>
        <fullName evidence="1">Uncharacterized protein</fullName>
    </submittedName>
</protein>
<dbReference type="InterPro" id="IPR024422">
    <property type="entry name" value="Protein_unknown_function_OB"/>
</dbReference>
<sequence length="138" mass="14687">MRKKYLLFAGLLLCLLGFSIGYYLYNKPRDNAAGEQAAYHVKAKDLYLGFMKEEQAATAMYVNKVIAISGTVLSVQHEGKDASVLLSAGGDATGGVNCTLAAGEEGNLPSPGEDVEIKGRCNGFLMDVSVVDAVVVRH</sequence>
<dbReference type="OrthoDB" id="673558at2"/>